<accession>A0A0C5VXX8</accession>
<keyword evidence="5" id="KW-1185">Reference proteome</keyword>
<dbReference type="RefSeq" id="WP_044638688.1">
    <property type="nucleotide sequence ID" value="NZ_CP007202.1"/>
</dbReference>
<gene>
    <name evidence="4" type="ORF">AW14_10365</name>
</gene>
<dbReference type="InterPro" id="IPR026444">
    <property type="entry name" value="Secre_tail"/>
</dbReference>
<dbReference type="NCBIfam" id="TIGR04183">
    <property type="entry name" value="Por_Secre_tail"/>
    <property type="match status" value="1"/>
</dbReference>
<dbReference type="Pfam" id="PF18962">
    <property type="entry name" value="Por_Secre_tail"/>
    <property type="match status" value="1"/>
</dbReference>
<dbReference type="EMBL" id="CP007202">
    <property type="protein sequence ID" value="AJR03971.1"/>
    <property type="molecule type" value="Genomic_DNA"/>
</dbReference>
<protein>
    <submittedName>
        <fullName evidence="4">Secretion protein</fullName>
    </submittedName>
</protein>
<feature type="domain" description="Secretion system C-terminal sorting" evidence="3">
    <location>
        <begin position="523"/>
        <end position="587"/>
    </location>
</feature>
<sequence length="591" mass="65740">MNKNLALLVLLINGISFAQLSVRNNAYVFVKDQIVFVNDDINLNEANSKIYLRDEAQIIQGTGTTGNSGVGELSVYQTGNVGAYEYNYWCSPVGGKIAGPGNSPFSVTQLNDVVDLTNSNPASVLRLPGYNGISSPLRIESYWIWKYVAGTAYADWIYVGNSATINPGEGFTMKGTLGSGDSQLYDFRGKPNTGTISVNVLAGQFSLVGNPYPSAMDALEFIHDPENKSVITSALYFWDQNPNVNSHNLTAYDGGYATYTISADGATETFNPATFRTYDGNGNIVGTSTTPPSLSKEVKRYIPVGQGFMVEGIADGTVKAKNSFRVYKKESVPSDNSSFYKNTKTKSKVSTDEYPFSRVPDYCKRFRLNVDFNNTYTRQITETFHPSATLNFDYGLEIKINKDELLKSDATWFPNNEPYLAEALPFDADLKIPLSVKIENNMPLRFRIADVQNFDTNTPIYLHDKANDTYVDLQSENFEVNIAKGTYNDRFEITFKNNQTLGVDNNMVEYLLVFQNNNLNELIISNPKNIDISLFQLFDVSGKEVLRNQINSIKQKYNYSTKSLSEGVYVAKISAKNNQVLSKKVVISSSK</sequence>
<dbReference type="KEGG" id="sze:AW14_10365"/>
<evidence type="ECO:0000313" key="5">
    <source>
        <dbReference type="Proteomes" id="UP000032229"/>
    </source>
</evidence>
<dbReference type="Proteomes" id="UP000032229">
    <property type="component" value="Chromosome"/>
</dbReference>
<reference evidence="4 5" key="1">
    <citation type="submission" date="2014-02" db="EMBL/GenBank/DDBJ databases">
        <authorList>
            <person name="Young C.-C."/>
            <person name="Hameed A."/>
            <person name="Huang H.-C."/>
            <person name="Shahina M."/>
        </authorList>
    </citation>
    <scope>NUCLEOTIDE SEQUENCE [LARGE SCALE GENOMIC DNA]</scope>
    <source>
        <strain evidence="4 5">CC-SAMT-1</strain>
    </source>
</reference>
<organism evidence="4 5">
    <name type="scientific">Siansivirga zeaxanthinifaciens CC-SAMT-1</name>
    <dbReference type="NCBI Taxonomy" id="1454006"/>
    <lineage>
        <taxon>Bacteria</taxon>
        <taxon>Pseudomonadati</taxon>
        <taxon>Bacteroidota</taxon>
        <taxon>Flavobacteriia</taxon>
        <taxon>Flavobacteriales</taxon>
        <taxon>Flavobacteriaceae</taxon>
        <taxon>Siansivirga</taxon>
    </lineage>
</organism>
<dbReference type="STRING" id="1454006.AW14_10365"/>
<feature type="chain" id="PRO_5002183942" evidence="2">
    <location>
        <begin position="19"/>
        <end position="591"/>
    </location>
</feature>
<evidence type="ECO:0000313" key="4">
    <source>
        <dbReference type="EMBL" id="AJR03971.1"/>
    </source>
</evidence>
<proteinExistence type="predicted"/>
<dbReference type="PATRIC" id="fig|1454006.5.peg.2054"/>
<dbReference type="HOGENOM" id="CLU_471564_0_0_10"/>
<evidence type="ECO:0000256" key="2">
    <source>
        <dbReference type="SAM" id="SignalP"/>
    </source>
</evidence>
<feature type="signal peptide" evidence="2">
    <location>
        <begin position="1"/>
        <end position="18"/>
    </location>
</feature>
<dbReference type="AlphaFoldDB" id="A0A0C5VXX8"/>
<keyword evidence="1 2" id="KW-0732">Signal</keyword>
<evidence type="ECO:0000259" key="3">
    <source>
        <dbReference type="Pfam" id="PF18962"/>
    </source>
</evidence>
<name>A0A0C5VXX8_9FLAO</name>
<evidence type="ECO:0000256" key="1">
    <source>
        <dbReference type="ARBA" id="ARBA00022729"/>
    </source>
</evidence>